<feature type="region of interest" description="Disordered" evidence="1">
    <location>
        <begin position="1"/>
        <end position="67"/>
    </location>
</feature>
<protein>
    <recommendedName>
        <fullName evidence="4">AhpC-TSA_2 domain-containing protein</fullName>
    </recommendedName>
</protein>
<dbReference type="SUPFAM" id="SSF52833">
    <property type="entry name" value="Thioredoxin-like"/>
    <property type="match status" value="1"/>
</dbReference>
<name>A0AAE8MQF1_9PEZI</name>
<dbReference type="InterPro" id="IPR032801">
    <property type="entry name" value="PXL2A/B/C"/>
</dbReference>
<dbReference type="Gene3D" id="3.40.30.10">
    <property type="entry name" value="Glutaredoxin"/>
    <property type="match status" value="1"/>
</dbReference>
<dbReference type="FunFam" id="3.40.30.10:FF:000404">
    <property type="entry name" value="WGS project CABT00000000 data, contig 2.14"/>
    <property type="match status" value="1"/>
</dbReference>
<organism evidence="2 3">
    <name type="scientific">Cephalotrichum gorgonifer</name>
    <dbReference type="NCBI Taxonomy" id="2041049"/>
    <lineage>
        <taxon>Eukaryota</taxon>
        <taxon>Fungi</taxon>
        <taxon>Dikarya</taxon>
        <taxon>Ascomycota</taxon>
        <taxon>Pezizomycotina</taxon>
        <taxon>Sordariomycetes</taxon>
        <taxon>Hypocreomycetidae</taxon>
        <taxon>Microascales</taxon>
        <taxon>Microascaceae</taxon>
        <taxon>Cephalotrichum</taxon>
    </lineage>
</organism>
<proteinExistence type="predicted"/>
<dbReference type="EMBL" id="ONZQ02000001">
    <property type="protein sequence ID" value="SPN97701.1"/>
    <property type="molecule type" value="Genomic_DNA"/>
</dbReference>
<dbReference type="PANTHER" id="PTHR28630:SF3">
    <property type="entry name" value="PEROXIREDOXIN-LIKE 2C"/>
    <property type="match status" value="1"/>
</dbReference>
<reference evidence="2" key="1">
    <citation type="submission" date="2018-03" db="EMBL/GenBank/DDBJ databases">
        <authorList>
            <person name="Guldener U."/>
        </authorList>
    </citation>
    <scope>NUCLEOTIDE SEQUENCE</scope>
</reference>
<evidence type="ECO:0000313" key="3">
    <source>
        <dbReference type="Proteomes" id="UP001187682"/>
    </source>
</evidence>
<keyword evidence="3" id="KW-1185">Reference proteome</keyword>
<evidence type="ECO:0000313" key="2">
    <source>
        <dbReference type="EMBL" id="SPN97701.1"/>
    </source>
</evidence>
<dbReference type="PANTHER" id="PTHR28630">
    <property type="match status" value="1"/>
</dbReference>
<dbReference type="CDD" id="cd02970">
    <property type="entry name" value="PRX_like2"/>
    <property type="match status" value="1"/>
</dbReference>
<dbReference type="InterPro" id="IPR036249">
    <property type="entry name" value="Thioredoxin-like_sf"/>
</dbReference>
<feature type="compositionally biased region" description="Low complexity" evidence="1">
    <location>
        <begin position="1"/>
        <end position="12"/>
    </location>
</feature>
<comment type="caution">
    <text evidence="2">The sequence shown here is derived from an EMBL/GenBank/DDBJ whole genome shotgun (WGS) entry which is preliminary data.</text>
</comment>
<dbReference type="AlphaFoldDB" id="A0AAE8MQF1"/>
<evidence type="ECO:0008006" key="4">
    <source>
        <dbReference type="Google" id="ProtNLM"/>
    </source>
</evidence>
<gene>
    <name evidence="2" type="ORF">DNG_01214</name>
</gene>
<feature type="compositionally biased region" description="Polar residues" evidence="1">
    <location>
        <begin position="31"/>
        <end position="42"/>
    </location>
</feature>
<feature type="compositionally biased region" description="Basic and acidic residues" evidence="1">
    <location>
        <begin position="46"/>
        <end position="59"/>
    </location>
</feature>
<dbReference type="Proteomes" id="UP001187682">
    <property type="component" value="Unassembled WGS sequence"/>
</dbReference>
<dbReference type="Pfam" id="PF13911">
    <property type="entry name" value="AhpC-TSA_2"/>
    <property type="match status" value="1"/>
</dbReference>
<evidence type="ECO:0000256" key="1">
    <source>
        <dbReference type="SAM" id="MobiDB-lite"/>
    </source>
</evidence>
<accession>A0AAE8MQF1</accession>
<sequence length="293" mass="32126">MATNTDTANAAAKVSATSTPRRSADTASLPALQTDTSNQRAPTPQKHSEVDAEQPKDFDGEVTTNDELPTAETLKKLEDHLVLDKEGRSRTFRSLYNGKNSARRVLVIFIRHFFCGNCQDYLRTLCESITTHDLLRLPVSASIVVIGCGDPGLIQMYTEATDCPFPIYTDPSRELFDALGMVKTLTLGTRPSYIRRSMVSNVVASVFQGLKQVPAGMATRSGDHRQVGGEFLFEPVDLMSPILEVPAGGEGKEEGPDGEYGPGVKKVVWCHRMRTTRDHTEIPKLRKVLGMGS</sequence>